<feature type="transmembrane region" description="Helical" evidence="1">
    <location>
        <begin position="77"/>
        <end position="94"/>
    </location>
</feature>
<gene>
    <name evidence="2" type="ORF">GWR21_24390</name>
</gene>
<evidence type="ECO:0000313" key="3">
    <source>
        <dbReference type="Proteomes" id="UP000476411"/>
    </source>
</evidence>
<proteinExistence type="predicted"/>
<keyword evidence="3" id="KW-1185">Reference proteome</keyword>
<accession>A0A6B9ZMD2</accession>
<name>A0A6B9ZMD2_9BACT</name>
<feature type="transmembrane region" description="Helical" evidence="1">
    <location>
        <begin position="106"/>
        <end position="127"/>
    </location>
</feature>
<dbReference type="RefSeq" id="WP_162334238.1">
    <property type="nucleotide sequence ID" value="NZ_CP048113.1"/>
</dbReference>
<feature type="transmembrane region" description="Helical" evidence="1">
    <location>
        <begin position="219"/>
        <end position="238"/>
    </location>
</feature>
<dbReference type="EMBL" id="CP048113">
    <property type="protein sequence ID" value="QHS62604.1"/>
    <property type="molecule type" value="Genomic_DNA"/>
</dbReference>
<keyword evidence="1" id="KW-0472">Membrane</keyword>
<dbReference type="AlphaFoldDB" id="A0A6B9ZMD2"/>
<feature type="transmembrane region" description="Helical" evidence="1">
    <location>
        <begin position="301"/>
        <end position="319"/>
    </location>
</feature>
<sequence length="462" mass="52460">MATFFDATQRRILKYVWVPAIVYLLFYLVSDIHQRDFYAKLNFGEKRDTDYIASVLLIFPFVVAVGYEFFMRKKYKEILLMVAAAIGSNALIMLDFHLRVTHNSPAYGITAMATALTTNGLLLLLRAHLLGYDRLQRHALISLIITYFTSTVATNIFGFVNAFHHMSFWWREVITLPFRALLPFFYFMGLLLSDNLAASNTYLEKLKSKVQVISSKEYFVLYCFLINVAIFGAVGMGWNVGAVYNNIFGYKQFETTFVSVVVAIILALGYAVAIAAAGYVLRNIIISRMMTIGSDNGWMYAMHYSFMLNIIPVICWMIAEDRHETEEENAYFYLSKQYSSVGTMIMIMGGLFSCISAWYILMTARNYREYGGYANGIAFICVVSALMHIALKSSKTPIYWILSLNALSTLFFAVVGGTGEGLTGIMFVNIYLSFFVLMEIFHPSLNKYQLEEDKIPEGIPAE</sequence>
<protein>
    <submittedName>
        <fullName evidence="2">Uncharacterized protein</fullName>
    </submittedName>
</protein>
<dbReference type="Proteomes" id="UP000476411">
    <property type="component" value="Chromosome"/>
</dbReference>
<evidence type="ECO:0000313" key="2">
    <source>
        <dbReference type="EMBL" id="QHS62604.1"/>
    </source>
</evidence>
<feature type="transmembrane region" description="Helical" evidence="1">
    <location>
        <begin position="50"/>
        <end position="70"/>
    </location>
</feature>
<feature type="transmembrane region" description="Helical" evidence="1">
    <location>
        <begin position="139"/>
        <end position="160"/>
    </location>
</feature>
<evidence type="ECO:0000256" key="1">
    <source>
        <dbReference type="SAM" id="Phobius"/>
    </source>
</evidence>
<feature type="transmembrane region" description="Helical" evidence="1">
    <location>
        <begin position="422"/>
        <end position="441"/>
    </location>
</feature>
<feature type="transmembrane region" description="Helical" evidence="1">
    <location>
        <begin position="339"/>
        <end position="361"/>
    </location>
</feature>
<organism evidence="2 3">
    <name type="scientific">Chitinophaga agri</name>
    <dbReference type="NCBI Taxonomy" id="2703787"/>
    <lineage>
        <taxon>Bacteria</taxon>
        <taxon>Pseudomonadati</taxon>
        <taxon>Bacteroidota</taxon>
        <taxon>Chitinophagia</taxon>
        <taxon>Chitinophagales</taxon>
        <taxon>Chitinophagaceae</taxon>
        <taxon>Chitinophaga</taxon>
    </lineage>
</organism>
<feature type="transmembrane region" description="Helical" evidence="1">
    <location>
        <begin position="258"/>
        <end position="281"/>
    </location>
</feature>
<feature type="transmembrane region" description="Helical" evidence="1">
    <location>
        <begin position="397"/>
        <end position="415"/>
    </location>
</feature>
<keyword evidence="1" id="KW-1133">Transmembrane helix</keyword>
<reference evidence="2 3" key="1">
    <citation type="submission" date="2020-01" db="EMBL/GenBank/DDBJ databases">
        <title>Complete genome sequence of Chitinophaga sp. H33E-04 isolated from quinoa roots.</title>
        <authorList>
            <person name="Weon H.-Y."/>
            <person name="Lee S.A."/>
        </authorList>
    </citation>
    <scope>NUCLEOTIDE SEQUENCE [LARGE SCALE GENOMIC DNA]</scope>
    <source>
        <strain evidence="2 3">H33E-04</strain>
    </source>
</reference>
<feature type="transmembrane region" description="Helical" evidence="1">
    <location>
        <begin position="12"/>
        <end position="30"/>
    </location>
</feature>
<keyword evidence="1" id="KW-0812">Transmembrane</keyword>
<feature type="transmembrane region" description="Helical" evidence="1">
    <location>
        <begin position="180"/>
        <end position="198"/>
    </location>
</feature>
<dbReference type="KEGG" id="chih:GWR21_24390"/>
<feature type="transmembrane region" description="Helical" evidence="1">
    <location>
        <begin position="373"/>
        <end position="391"/>
    </location>
</feature>